<evidence type="ECO:0000259" key="2">
    <source>
        <dbReference type="Pfam" id="PF15639"/>
    </source>
</evidence>
<accession>A0ABY7QJQ6</accession>
<evidence type="ECO:0000313" key="5">
    <source>
        <dbReference type="Proteomes" id="UP001210978"/>
    </source>
</evidence>
<dbReference type="RefSeq" id="WP_271148276.1">
    <property type="nucleotide sequence ID" value="NZ_CP115859.1"/>
</dbReference>
<proteinExistence type="predicted"/>
<dbReference type="InterPro" id="IPR050708">
    <property type="entry name" value="T6SS_VgrG/RHS"/>
</dbReference>
<feature type="domain" description="Tox-MPTase3" evidence="2">
    <location>
        <begin position="1003"/>
        <end position="1151"/>
    </location>
</feature>
<dbReference type="PANTHER" id="PTHR32305">
    <property type="match status" value="1"/>
</dbReference>
<sequence length="1181" mass="132627">MRKILLFNILIFVYGLAHAQTLTSSENYIYTRTYLEPVTAENPTAKQVQSVQYFDGLGRVKQQVAIKATVNNKDLVVPSEYDPSGRQTKSYLPVPVSSLNGALQTTDGNTVNAYYGVANAYSETLLENSPLGRVLKQAHPGAEWQMNTNHTVKYEYTTNSGTEVKRLKAVTTWNAANLINDVSVNFAPDDSFTAGGYYKANTLIKKTTKDEDNKETQVFTNASGQVQLVRKVDGTGAVQYVDTYYVYDELGNLVLVIPPKAAFNTIAELNGHLNTLCYQYRYDRYNRLAEKRLPGKTYWESVVYDKQNRPVLSQDSNQKNKQWAFVKYDELGRIAYTGLWDSTASRVAVQTELNNMSSNALNNEARTAASFILNGINVYYTNDAFPTGNMTILSVNYYDDYPVSSPVVPATVLNQNTLSAVPVSSTSNGYTTSRSSKTLPTASYTKNIEDDNWSSSFIWYDRQGRSVGTYSKNHLGGYTRTETELDFSGAPKESFTYHKRLDTDTETMVKQRFVYDDQKRMKQQYHKVNGWSEELVAENTYNDLGQLIRKEVGNSLQGIDYSYDIRGRLTRINDPANLNGKLFGYEIKTAHPLTGTPQYNGNITEVDWKTATDNLQRRYEYLYDSLNRLKKGTYTEPYSSVPQNNFFNESVDYDPNGNITGLQRNGKNALNALALIDNLSYSYSGNQLSSVTDSSADYNGYPEVSGNTISYDDNGNMANHTDKGVLQVDYNILNLPKYIKFNQSVASRGGARYVNTSYTYRADGAKVRKIYQYKDGTNEFLASITTDYLDGFQYEANPTLANPMAGTVLKFIPTSEGYYDFEKNKYIYTYTDHLGNVRLSYFRNTNGSAEVLEENNYYPFGLKHQGYNAFAGNPAYKYQYNGKELQEETGWSDFGARMYMADIGRWGVIDPLAEQMRRHSPYNYAFNNPINFIDPDGMAPRQLTMASEDSPKDAGYSWTNPNWIGVGSGMDLGESYGFGTLTGGGGGSSPTFQFPKGQEEYYQKNYPAFYDFVKNVLPNMIGDEKFMKALSSASGFSMEELAESFKYGKGMYLKALDLTLGDAEYLYGGITESSTRNTTAIDTPVLDWFEKANRNPQSVEGLTNLMYMSALIAHETAHWGDDVKRTVKYDSTGLSTKYGDVGNFFENRAFGGGIGSYQNGISGSIKNYVQANFILLQSIFK</sequence>
<keyword evidence="5" id="KW-1185">Reference proteome</keyword>
<dbReference type="EMBL" id="CP115859">
    <property type="protein sequence ID" value="WBV59928.1"/>
    <property type="molecule type" value="Genomic_DNA"/>
</dbReference>
<evidence type="ECO:0000256" key="1">
    <source>
        <dbReference type="SAM" id="SignalP"/>
    </source>
</evidence>
<dbReference type="InterPro" id="IPR022385">
    <property type="entry name" value="Rhs_assc_core"/>
</dbReference>
<dbReference type="Gene3D" id="2.180.10.10">
    <property type="entry name" value="RHS repeat-associated core"/>
    <property type="match status" value="1"/>
</dbReference>
<dbReference type="InterPro" id="IPR028913">
    <property type="entry name" value="Tox-MPTase3_dom"/>
</dbReference>
<evidence type="ECO:0000313" key="4">
    <source>
        <dbReference type="EMBL" id="WBV59928.1"/>
    </source>
</evidence>
<dbReference type="Pfam" id="PF15639">
    <property type="entry name" value="Tox-MPTase3"/>
    <property type="match status" value="1"/>
</dbReference>
<feature type="signal peptide" evidence="1">
    <location>
        <begin position="1"/>
        <end position="19"/>
    </location>
</feature>
<name>A0ABY7QJQ6_9FLAO</name>
<reference evidence="4 5" key="1">
    <citation type="submission" date="2023-01" db="EMBL/GenBank/DDBJ databases">
        <title>Complete genome of Chryseobacterium camelliae VAN22-5A.</title>
        <authorList>
            <person name="Zong G."/>
            <person name="Cao G."/>
        </authorList>
    </citation>
    <scope>NUCLEOTIDE SEQUENCE [LARGE SCALE GENOMIC DNA]</scope>
    <source>
        <strain evidence="4 5">VAN22-5A</strain>
    </source>
</reference>
<gene>
    <name evidence="4" type="ORF">PFY12_12875</name>
</gene>
<organism evidence="4 5">
    <name type="scientific">Chryseobacterium camelliae</name>
    <dbReference type="NCBI Taxonomy" id="1265445"/>
    <lineage>
        <taxon>Bacteria</taxon>
        <taxon>Pseudomonadati</taxon>
        <taxon>Bacteroidota</taxon>
        <taxon>Flavobacteriia</taxon>
        <taxon>Flavobacteriales</taxon>
        <taxon>Weeksellaceae</taxon>
        <taxon>Chryseobacterium group</taxon>
        <taxon>Chryseobacterium</taxon>
    </lineage>
</organism>
<dbReference type="PANTHER" id="PTHR32305:SF15">
    <property type="entry name" value="PROTEIN RHSA-RELATED"/>
    <property type="match status" value="1"/>
</dbReference>
<dbReference type="InterPro" id="IPR045619">
    <property type="entry name" value="DUF6443"/>
</dbReference>
<keyword evidence="1" id="KW-0732">Signal</keyword>
<dbReference type="Proteomes" id="UP001210978">
    <property type="component" value="Chromosome"/>
</dbReference>
<dbReference type="NCBIfam" id="TIGR03696">
    <property type="entry name" value="Rhs_assc_core"/>
    <property type="match status" value="1"/>
</dbReference>
<dbReference type="Pfam" id="PF20041">
    <property type="entry name" value="DUF6443"/>
    <property type="match status" value="1"/>
</dbReference>
<feature type="chain" id="PRO_5047037671" evidence="1">
    <location>
        <begin position="20"/>
        <end position="1181"/>
    </location>
</feature>
<protein>
    <submittedName>
        <fullName evidence="4">DUF6443 domain-containing protein</fullName>
    </submittedName>
</protein>
<feature type="domain" description="DUF6443" evidence="3">
    <location>
        <begin position="31"/>
        <end position="158"/>
    </location>
</feature>
<evidence type="ECO:0000259" key="3">
    <source>
        <dbReference type="Pfam" id="PF20041"/>
    </source>
</evidence>